<gene>
    <name evidence="10" type="ORF">ACZ76_05915</name>
    <name evidence="11" type="ORF">ERS008460_02222</name>
</gene>
<evidence type="ECO:0000256" key="1">
    <source>
        <dbReference type="ARBA" id="ARBA00005322"/>
    </source>
</evidence>
<dbReference type="GO" id="GO:0044781">
    <property type="term" value="P:bacterial-type flagellum organization"/>
    <property type="evidence" value="ECO:0007669"/>
    <property type="project" value="UniProtKB-KW"/>
</dbReference>
<dbReference type="InterPro" id="IPR007412">
    <property type="entry name" value="FlgM"/>
</dbReference>
<evidence type="ECO:0000313" key="13">
    <source>
        <dbReference type="Proteomes" id="UP000069914"/>
    </source>
</evidence>
<evidence type="ECO:0000313" key="12">
    <source>
        <dbReference type="Proteomes" id="UP000040088"/>
    </source>
</evidence>
<dbReference type="Proteomes" id="UP000040088">
    <property type="component" value="Unassembled WGS sequence"/>
</dbReference>
<comment type="similarity">
    <text evidence="1">Belongs to the FlgM family.</text>
</comment>
<keyword evidence="3" id="KW-0678">Repressor</keyword>
<keyword evidence="11" id="KW-0966">Cell projection</keyword>
<evidence type="ECO:0000256" key="3">
    <source>
        <dbReference type="ARBA" id="ARBA00022491"/>
    </source>
</evidence>
<dbReference type="SUPFAM" id="SSF101498">
    <property type="entry name" value="Anti-sigma factor FlgM"/>
    <property type="match status" value="1"/>
</dbReference>
<evidence type="ECO:0000256" key="2">
    <source>
        <dbReference type="ARBA" id="ARBA00017823"/>
    </source>
</evidence>
<keyword evidence="6" id="KW-0804">Transcription</keyword>
<dbReference type="Pfam" id="PF04316">
    <property type="entry name" value="FlgM"/>
    <property type="match status" value="1"/>
</dbReference>
<dbReference type="EMBL" id="CQEM01000009">
    <property type="protein sequence ID" value="CNL21512.1"/>
    <property type="molecule type" value="Genomic_DNA"/>
</dbReference>
<dbReference type="KEGG" id="yak:ACZ76_05915"/>
<keyword evidence="13" id="KW-1185">Reference proteome</keyword>
<evidence type="ECO:0000256" key="7">
    <source>
        <dbReference type="ARBA" id="ARBA00024739"/>
    </source>
</evidence>
<organism evidence="11 12">
    <name type="scientific">Yersinia aleksiciae</name>
    <dbReference type="NCBI Taxonomy" id="263819"/>
    <lineage>
        <taxon>Bacteria</taxon>
        <taxon>Pseudomonadati</taxon>
        <taxon>Pseudomonadota</taxon>
        <taxon>Gammaproteobacteria</taxon>
        <taxon>Enterobacterales</taxon>
        <taxon>Yersiniaceae</taxon>
        <taxon>Yersinia</taxon>
    </lineage>
</organism>
<comment type="function">
    <text evidence="7">Responsible for the coupling of flagellin expression to flagellar assembly by preventing expression of the flagellin genes when a component of the middle class of proteins is defective. It negatively regulates flagellar genes by inhibiting the activity of FliA by directly binding to FliA.</text>
</comment>
<keyword evidence="11" id="KW-0969">Cilium</keyword>
<reference evidence="12" key="3">
    <citation type="submission" date="2015-03" db="EMBL/GenBank/DDBJ databases">
        <authorList>
            <consortium name="Pathogen Informatics"/>
        </authorList>
    </citation>
    <scope>NUCLEOTIDE SEQUENCE [LARGE SCALE GENOMIC DNA]</scope>
    <source>
        <strain evidence="12">IP27925</strain>
    </source>
</reference>
<feature type="domain" description="Anti-sigma-28 factor FlgM C-terminal" evidence="9">
    <location>
        <begin position="40"/>
        <end position="87"/>
    </location>
</feature>
<evidence type="ECO:0000256" key="8">
    <source>
        <dbReference type="ARBA" id="ARBA00030117"/>
    </source>
</evidence>
<dbReference type="GO" id="GO:0045892">
    <property type="term" value="P:negative regulation of DNA-templated transcription"/>
    <property type="evidence" value="ECO:0007669"/>
    <property type="project" value="InterPro"/>
</dbReference>
<reference evidence="10 13" key="1">
    <citation type="journal article" date="2015" name="Genome Announc.">
        <title>De Novo Genome Sequence of Yersinia aleksiciae Y159T.</title>
        <authorList>
            <person name="Sprague L.D."/>
            <person name="Neubauer H."/>
        </authorList>
    </citation>
    <scope>NUCLEOTIDE SEQUENCE [LARGE SCALE GENOMIC DNA]</scope>
    <source>
        <strain evidence="10 13">159</strain>
    </source>
</reference>
<proteinExistence type="inferred from homology"/>
<dbReference type="GeneID" id="61903303"/>
<dbReference type="NCBIfam" id="TIGR03824">
    <property type="entry name" value="FlgM_jcvi"/>
    <property type="match status" value="1"/>
</dbReference>
<name>A0A0T9U616_YERAE</name>
<reference evidence="11" key="2">
    <citation type="submission" date="2015-03" db="EMBL/GenBank/DDBJ databases">
        <authorList>
            <person name="Murphy D."/>
        </authorList>
    </citation>
    <scope>NUCLEOTIDE SEQUENCE [LARGE SCALE GENOMIC DNA]</scope>
    <source>
        <strain evidence="11">IP27925</strain>
    </source>
</reference>
<evidence type="ECO:0000313" key="11">
    <source>
        <dbReference type="EMBL" id="CNL21512.1"/>
    </source>
</evidence>
<protein>
    <recommendedName>
        <fullName evidence="2">Negative regulator of flagellin synthesis</fullName>
    </recommendedName>
    <alternativeName>
        <fullName evidence="8">Anti-sigma-28 factor</fullName>
    </alternativeName>
</protein>
<dbReference type="AlphaFoldDB" id="A0A0T9U616"/>
<dbReference type="InterPro" id="IPR035890">
    <property type="entry name" value="Anti-sigma-28_factor_FlgM_sf"/>
</dbReference>
<dbReference type="Proteomes" id="UP000069914">
    <property type="component" value="Chromosome"/>
</dbReference>
<evidence type="ECO:0000259" key="9">
    <source>
        <dbReference type="Pfam" id="PF04316"/>
    </source>
</evidence>
<dbReference type="OrthoDB" id="6479898at2"/>
<sequence>MEINIHRRQAMVAAPTANAENAKAIQPIASTRAIANSTQQGASAGELHAKLQAMPDVDSERVAAAKADIQGGKITLNAADIAKAMLNFHRS</sequence>
<evidence type="ECO:0000313" key="10">
    <source>
        <dbReference type="EMBL" id="AKP33114.1"/>
    </source>
</evidence>
<keyword evidence="5" id="KW-0805">Transcription regulation</keyword>
<dbReference type="EMBL" id="CP011975">
    <property type="protein sequence ID" value="AKP33114.1"/>
    <property type="molecule type" value="Genomic_DNA"/>
</dbReference>
<dbReference type="InterPro" id="IPR031316">
    <property type="entry name" value="FlgM_C"/>
</dbReference>
<evidence type="ECO:0000256" key="5">
    <source>
        <dbReference type="ARBA" id="ARBA00023015"/>
    </source>
</evidence>
<keyword evidence="4" id="KW-1005">Bacterial flagellum biogenesis</keyword>
<accession>A0A0T9U616</accession>
<dbReference type="RefSeq" id="WP_048617688.1">
    <property type="nucleotide sequence ID" value="NZ_CABMLM010000012.1"/>
</dbReference>
<keyword evidence="11" id="KW-0282">Flagellum</keyword>
<evidence type="ECO:0000256" key="6">
    <source>
        <dbReference type="ARBA" id="ARBA00023163"/>
    </source>
</evidence>
<evidence type="ECO:0000256" key="4">
    <source>
        <dbReference type="ARBA" id="ARBA00022795"/>
    </source>
</evidence>